<feature type="transmembrane region" description="Helical" evidence="1">
    <location>
        <begin position="52"/>
        <end position="69"/>
    </location>
</feature>
<accession>A0A5D9C3X1</accession>
<keyword evidence="1" id="KW-0472">Membrane</keyword>
<evidence type="ECO:0000256" key="1">
    <source>
        <dbReference type="SAM" id="Phobius"/>
    </source>
</evidence>
<feature type="transmembrane region" description="Helical" evidence="1">
    <location>
        <begin position="81"/>
        <end position="99"/>
    </location>
</feature>
<keyword evidence="3" id="KW-1185">Reference proteome</keyword>
<sequence length="144" mass="16284">MALADIDAWIGKTLFIPPIIKLCQITRQTQFAVSRLLWFTVALDQLRLAQSLGQQIIAGLFALVMMFTASTRADFLTISMLWLRVMGWVLLSLDVFAGVVKGDWIGVEIWALVLFAEYAATIRTIPPSETEKKQRDARRSEVLR</sequence>
<comment type="caution">
    <text evidence="2">The sequence shown here is derived from an EMBL/GenBank/DDBJ whole genome shotgun (WGS) entry which is preliminary data.</text>
</comment>
<organism evidence="2 3">
    <name type="scientific">Sphingomonas montanisoli</name>
    <dbReference type="NCBI Taxonomy" id="2606412"/>
    <lineage>
        <taxon>Bacteria</taxon>
        <taxon>Pseudomonadati</taxon>
        <taxon>Pseudomonadota</taxon>
        <taxon>Alphaproteobacteria</taxon>
        <taxon>Sphingomonadales</taxon>
        <taxon>Sphingomonadaceae</taxon>
        <taxon>Sphingomonas</taxon>
    </lineage>
</organism>
<name>A0A5D9C3X1_9SPHN</name>
<feature type="transmembrane region" description="Helical" evidence="1">
    <location>
        <begin position="105"/>
        <end position="125"/>
    </location>
</feature>
<protein>
    <submittedName>
        <fullName evidence="2">Uncharacterized protein</fullName>
    </submittedName>
</protein>
<evidence type="ECO:0000313" key="2">
    <source>
        <dbReference type="EMBL" id="TZG26548.1"/>
    </source>
</evidence>
<dbReference type="AlphaFoldDB" id="A0A5D9C3X1"/>
<gene>
    <name evidence="2" type="ORF">FYJ91_12620</name>
</gene>
<dbReference type="Proteomes" id="UP000322077">
    <property type="component" value="Unassembled WGS sequence"/>
</dbReference>
<keyword evidence="1" id="KW-0812">Transmembrane</keyword>
<proteinExistence type="predicted"/>
<reference evidence="2 3" key="1">
    <citation type="submission" date="2019-08" db="EMBL/GenBank/DDBJ databases">
        <authorList>
            <person name="Wang G."/>
            <person name="Xu Z."/>
        </authorList>
    </citation>
    <scope>NUCLEOTIDE SEQUENCE [LARGE SCALE GENOMIC DNA]</scope>
    <source>
        <strain evidence="2 3">ZX</strain>
    </source>
</reference>
<dbReference type="EMBL" id="VTOU01000003">
    <property type="protein sequence ID" value="TZG26548.1"/>
    <property type="molecule type" value="Genomic_DNA"/>
</dbReference>
<keyword evidence="1" id="KW-1133">Transmembrane helix</keyword>
<evidence type="ECO:0000313" key="3">
    <source>
        <dbReference type="Proteomes" id="UP000322077"/>
    </source>
</evidence>